<evidence type="ECO:0000313" key="2">
    <source>
        <dbReference type="Proteomes" id="UP000199437"/>
    </source>
</evidence>
<name>A0A1I0QKP8_9BACT</name>
<dbReference type="AlphaFoldDB" id="A0A1I0QKP8"/>
<keyword evidence="2" id="KW-1185">Reference proteome</keyword>
<reference evidence="2" key="1">
    <citation type="submission" date="2016-10" db="EMBL/GenBank/DDBJ databases">
        <authorList>
            <person name="Varghese N."/>
            <person name="Submissions S."/>
        </authorList>
    </citation>
    <scope>NUCLEOTIDE SEQUENCE [LARGE SCALE GENOMIC DNA]</scope>
    <source>
        <strain evidence="2">CGMCC 1.12402</strain>
    </source>
</reference>
<dbReference type="Proteomes" id="UP000199437">
    <property type="component" value="Unassembled WGS sequence"/>
</dbReference>
<organism evidence="1 2">
    <name type="scientific">Roseivirga pacifica</name>
    <dbReference type="NCBI Taxonomy" id="1267423"/>
    <lineage>
        <taxon>Bacteria</taxon>
        <taxon>Pseudomonadati</taxon>
        <taxon>Bacteroidota</taxon>
        <taxon>Cytophagia</taxon>
        <taxon>Cytophagales</taxon>
        <taxon>Roseivirgaceae</taxon>
        <taxon>Roseivirga</taxon>
    </lineage>
</organism>
<gene>
    <name evidence="1" type="ORF">SAMN05216290_2420</name>
</gene>
<dbReference type="EMBL" id="FOIR01000002">
    <property type="protein sequence ID" value="SEW27638.1"/>
    <property type="molecule type" value="Genomic_DNA"/>
</dbReference>
<proteinExistence type="predicted"/>
<accession>A0A1I0QKP8</accession>
<evidence type="ECO:0000313" key="1">
    <source>
        <dbReference type="EMBL" id="SEW27638.1"/>
    </source>
</evidence>
<sequence length="56" mass="6275">MANIGYSKGHSPIQNTLLAMPTGFKSQTILLAPKRIHWVRVGSFYRAVAYRNNGNQ</sequence>
<protein>
    <submittedName>
        <fullName evidence="1">Uncharacterized protein</fullName>
    </submittedName>
</protein>